<proteinExistence type="predicted"/>
<dbReference type="RefSeq" id="WP_395824702.1">
    <property type="nucleotide sequence ID" value="NZ_CP043494.1"/>
</dbReference>
<keyword evidence="3" id="KW-1185">Reference proteome</keyword>
<dbReference type="InterPro" id="IPR025450">
    <property type="entry name" value="YndJ-like"/>
</dbReference>
<keyword evidence="1" id="KW-0812">Transmembrane</keyword>
<feature type="transmembrane region" description="Helical" evidence="1">
    <location>
        <begin position="210"/>
        <end position="231"/>
    </location>
</feature>
<reference evidence="2 3" key="1">
    <citation type="submission" date="2019-08" db="EMBL/GenBank/DDBJ databases">
        <title>Archangium and Cystobacter genomes.</title>
        <authorList>
            <person name="Chen I.-C.K."/>
            <person name="Wielgoss S."/>
        </authorList>
    </citation>
    <scope>NUCLEOTIDE SEQUENCE [LARGE SCALE GENOMIC DNA]</scope>
    <source>
        <strain evidence="2 3">Cbm 6</strain>
    </source>
</reference>
<feature type="transmembrane region" description="Helical" evidence="1">
    <location>
        <begin position="46"/>
        <end position="66"/>
    </location>
</feature>
<dbReference type="Pfam" id="PF14158">
    <property type="entry name" value="YndJ"/>
    <property type="match status" value="1"/>
</dbReference>
<gene>
    <name evidence="2" type="ORF">F0U60_26175</name>
</gene>
<keyword evidence="1" id="KW-1133">Transmembrane helix</keyword>
<dbReference type="Proteomes" id="UP001611383">
    <property type="component" value="Chromosome"/>
</dbReference>
<dbReference type="EMBL" id="CP043494">
    <property type="protein sequence ID" value="WNG47223.1"/>
    <property type="molecule type" value="Genomic_DNA"/>
</dbReference>
<name>A0ABY9WUA9_9BACT</name>
<evidence type="ECO:0008006" key="4">
    <source>
        <dbReference type="Google" id="ProtNLM"/>
    </source>
</evidence>
<sequence>MRMLTAEQGEGGSVPYAAGVPILGFGIWLTLLAWRWATGEVHEFLLAETLFLLAPLVIVPLGLPLTSVPVRSGRPSRLFTLAGVLHPIGALALVPAFALELPWQARFALGVPYLLFTVCAALHGLVRLAGRSAFLLEEMTLDVALLVLPGGAIWMLTWLGDFPLLGFQGLWVLLTAIHFHFAAFGCLLLVGLLGRILGSRRTLAPRAWRLYPVVAVGLIGAFPLLAAGIAGFRIIEIIGVTIYVLLLPLVAVLLLVGAVRVDSRSAGRWLLVAAGLALLGSTTLAGLWGLFRPSLVALPTMLRFHGTLNALGFVGLGLLGMRLLHPASRANVAGLVFSRLSSRGRTGPRFFERLAPSDGRQPTGLVDDFSEYARPDFDPLRLDPEVRRFYEHTASYTLWVVPDWKPGFRLGGRLWGWFARQVQQLVLPSAANLQRHGVKGAIVAVDDREDGRERVRGWIRTYESDGSPIYVAAYSSHVAGAMRYMNIAFPLPFSNMTSILRIDHDAPGGTGLRLTSCAQEEVPGGDQGVYLANPVLPLRLPLNETIWVWSSEGTPQTEPPCDDPSVVLRARHEMWFFGRKYMELHYYIQRASETRPG</sequence>
<evidence type="ECO:0000313" key="2">
    <source>
        <dbReference type="EMBL" id="WNG47223.1"/>
    </source>
</evidence>
<feature type="transmembrane region" description="Helical" evidence="1">
    <location>
        <begin position="269"/>
        <end position="290"/>
    </location>
</feature>
<keyword evidence="1" id="KW-0472">Membrane</keyword>
<feature type="transmembrane region" description="Helical" evidence="1">
    <location>
        <begin position="78"/>
        <end position="98"/>
    </location>
</feature>
<organism evidence="2 3">
    <name type="scientific">Archangium minus</name>
    <dbReference type="NCBI Taxonomy" id="83450"/>
    <lineage>
        <taxon>Bacteria</taxon>
        <taxon>Pseudomonadati</taxon>
        <taxon>Myxococcota</taxon>
        <taxon>Myxococcia</taxon>
        <taxon>Myxococcales</taxon>
        <taxon>Cystobacterineae</taxon>
        <taxon>Archangiaceae</taxon>
        <taxon>Archangium</taxon>
    </lineage>
</organism>
<feature type="transmembrane region" description="Helical" evidence="1">
    <location>
        <begin position="237"/>
        <end position="257"/>
    </location>
</feature>
<feature type="transmembrane region" description="Helical" evidence="1">
    <location>
        <begin position="171"/>
        <end position="198"/>
    </location>
</feature>
<accession>A0ABY9WUA9</accession>
<evidence type="ECO:0000256" key="1">
    <source>
        <dbReference type="SAM" id="Phobius"/>
    </source>
</evidence>
<feature type="transmembrane region" description="Helical" evidence="1">
    <location>
        <begin position="12"/>
        <end position="34"/>
    </location>
</feature>
<protein>
    <recommendedName>
        <fullName evidence="4">YndJ-like protein</fullName>
    </recommendedName>
</protein>
<feature type="transmembrane region" description="Helical" evidence="1">
    <location>
        <begin position="110"/>
        <end position="129"/>
    </location>
</feature>
<feature type="transmembrane region" description="Helical" evidence="1">
    <location>
        <begin position="141"/>
        <end position="159"/>
    </location>
</feature>
<evidence type="ECO:0000313" key="3">
    <source>
        <dbReference type="Proteomes" id="UP001611383"/>
    </source>
</evidence>